<evidence type="ECO:0000313" key="2">
    <source>
        <dbReference type="Proteomes" id="UP000005239"/>
    </source>
</evidence>
<evidence type="ECO:0000313" key="1">
    <source>
        <dbReference type="EnsemblMetazoa" id="PPA07194.1"/>
    </source>
</evidence>
<dbReference type="GO" id="GO:0005737">
    <property type="term" value="C:cytoplasm"/>
    <property type="evidence" value="ECO:0000318"/>
    <property type="project" value="GO_Central"/>
</dbReference>
<keyword evidence="2" id="KW-1185">Reference proteome</keyword>
<proteinExistence type="predicted"/>
<name>A0A2A6CNJ2_PRIPA</name>
<gene>
    <name evidence="1" type="primary">WBGene00096748</name>
</gene>
<dbReference type="EnsemblMetazoa" id="PPA07194.1">
    <property type="protein sequence ID" value="PPA07194.1"/>
    <property type="gene ID" value="WBGene00096748"/>
</dbReference>
<reference evidence="1" key="2">
    <citation type="submission" date="2022-06" db="UniProtKB">
        <authorList>
            <consortium name="EnsemblMetazoa"/>
        </authorList>
    </citation>
    <scope>IDENTIFICATION</scope>
    <source>
        <strain evidence="1">PS312</strain>
    </source>
</reference>
<dbReference type="GO" id="GO:0008253">
    <property type="term" value="F:5'-nucleotidase activity"/>
    <property type="evidence" value="ECO:0000318"/>
    <property type="project" value="GO_Central"/>
</dbReference>
<dbReference type="Gene3D" id="3.40.50.1000">
    <property type="entry name" value="HAD superfamily/HAD-like"/>
    <property type="match status" value="1"/>
</dbReference>
<reference evidence="2" key="1">
    <citation type="journal article" date="2008" name="Nat. Genet.">
        <title>The Pristionchus pacificus genome provides a unique perspective on nematode lifestyle and parasitism.</title>
        <authorList>
            <person name="Dieterich C."/>
            <person name="Clifton S.W."/>
            <person name="Schuster L.N."/>
            <person name="Chinwalla A."/>
            <person name="Delehaunty K."/>
            <person name="Dinkelacker I."/>
            <person name="Fulton L."/>
            <person name="Fulton R."/>
            <person name="Godfrey J."/>
            <person name="Minx P."/>
            <person name="Mitreva M."/>
            <person name="Roeseler W."/>
            <person name="Tian H."/>
            <person name="Witte H."/>
            <person name="Yang S.P."/>
            <person name="Wilson R.K."/>
            <person name="Sommer R.J."/>
        </authorList>
    </citation>
    <scope>NUCLEOTIDE SEQUENCE [LARGE SCALE GENOMIC DNA]</scope>
    <source>
        <strain evidence="2">PS312</strain>
    </source>
</reference>
<dbReference type="Proteomes" id="UP000005239">
    <property type="component" value="Unassembled WGS sequence"/>
</dbReference>
<dbReference type="AlphaFoldDB" id="A0A2A6CNJ2"/>
<accession>A0A8R1Y8Z9</accession>
<dbReference type="InterPro" id="IPR023214">
    <property type="entry name" value="HAD_sf"/>
</dbReference>
<accession>A0A2A6CNJ2</accession>
<protein>
    <submittedName>
        <fullName evidence="1">Uncharacterized protein</fullName>
    </submittedName>
</protein>
<organism evidence="1 2">
    <name type="scientific">Pristionchus pacificus</name>
    <name type="common">Parasitic nematode worm</name>
    <dbReference type="NCBI Taxonomy" id="54126"/>
    <lineage>
        <taxon>Eukaryota</taxon>
        <taxon>Metazoa</taxon>
        <taxon>Ecdysozoa</taxon>
        <taxon>Nematoda</taxon>
        <taxon>Chromadorea</taxon>
        <taxon>Rhabditida</taxon>
        <taxon>Rhabditina</taxon>
        <taxon>Diplogasteromorpha</taxon>
        <taxon>Diplogasteroidea</taxon>
        <taxon>Neodiplogasteridae</taxon>
        <taxon>Pristionchus</taxon>
    </lineage>
</organism>
<sequence>MAKVLLNWKINRFLQAQEAAATVPSHIRGLLEQPGIHTSNRVFVLEKIAGLIEAGAEKMSIVSSVNHPIAARLYSGELKISPLADAPISTRPNILLFSDSTANEAIAMLNEPNCWRAISLRIGFLNGDLGKLPEFLTAFDIVIADEQGLNLSMRMIEEIVATKTRGTSGEKAIEK</sequence>